<evidence type="ECO:0000313" key="3">
    <source>
        <dbReference type="EMBL" id="MEE1675324.1"/>
    </source>
</evidence>
<sequence>MNTSVIIATSIISLLLISISISWLLAKRRTQQQYAGLAALKLLKNLVVSLQKHRGLSCAILNGDQQQNAALLAQQKQIVSAHLSLSEDSFVSGQARWDSFNQHWPRLQQNWQSNNLENNIAQHSLMIKNLLFLSQDLAGFYCLSSLSKQHKNIDFLWFELLETAESIGQVRALGSGLAAAKQSSSVERIRLAFLHNKIAQIDSQSLNHFAHSFIPNDPAYQPLLEQLLDTIEVELINKPQPTISVNEYFQQASKVLEGLYQLFDAGIAHLEDQQHAKH</sequence>
<feature type="transmembrane region" description="Helical" evidence="1">
    <location>
        <begin position="6"/>
        <end position="26"/>
    </location>
</feature>
<keyword evidence="1" id="KW-1133">Transmembrane helix</keyword>
<evidence type="ECO:0000259" key="2">
    <source>
        <dbReference type="Pfam" id="PF08376"/>
    </source>
</evidence>
<gene>
    <name evidence="3" type="ORF">SNR37_000649</name>
</gene>
<evidence type="ECO:0000256" key="1">
    <source>
        <dbReference type="SAM" id="Phobius"/>
    </source>
</evidence>
<feature type="domain" description="Nitrate/nitrite sensing protein" evidence="2">
    <location>
        <begin position="45"/>
        <end position="262"/>
    </location>
</feature>
<dbReference type="RefSeq" id="WP_163133250.1">
    <property type="nucleotide sequence ID" value="NZ_JAYDYW010000012.1"/>
</dbReference>
<reference evidence="4" key="1">
    <citation type="submission" date="2023-07" db="EMBL/GenBank/DDBJ databases">
        <title>Draft genome sequence of Agarivorans aestuarii strain ZMCS4, a CAZymes producing bacteria isolated from the marine brown algae Clodostephus spongiosus.</title>
        <authorList>
            <person name="Lorente B."/>
            <person name="Cabral C."/>
            <person name="Frias J."/>
            <person name="Faria J."/>
            <person name="Toubarro D."/>
        </authorList>
    </citation>
    <scope>NUCLEOTIDE SEQUENCE [LARGE SCALE GENOMIC DNA]</scope>
    <source>
        <strain evidence="4">ZMCS4</strain>
    </source>
</reference>
<keyword evidence="1" id="KW-0812">Transmembrane</keyword>
<dbReference type="InterPro" id="IPR013587">
    <property type="entry name" value="Nitrate/nitrite_sensing"/>
</dbReference>
<organism evidence="3 4">
    <name type="scientific">Agarivorans aestuarii</name>
    <dbReference type="NCBI Taxonomy" id="1563703"/>
    <lineage>
        <taxon>Bacteria</taxon>
        <taxon>Pseudomonadati</taxon>
        <taxon>Pseudomonadota</taxon>
        <taxon>Gammaproteobacteria</taxon>
        <taxon>Alteromonadales</taxon>
        <taxon>Alteromonadaceae</taxon>
        <taxon>Agarivorans</taxon>
    </lineage>
</organism>
<accession>A0ABU7G825</accession>
<keyword evidence="1" id="KW-0472">Membrane</keyword>
<proteinExistence type="predicted"/>
<name>A0ABU7G825_9ALTE</name>
<reference evidence="3 4" key="2">
    <citation type="submission" date="2023-12" db="EMBL/GenBank/DDBJ databases">
        <authorList>
            <consortium name="Cladostephus spongiosus"/>
            <person name="Lorente B."/>
            <person name="Cabral C."/>
            <person name="Frias J."/>
            <person name="Faria J."/>
            <person name="Toubarro D."/>
        </authorList>
    </citation>
    <scope>NUCLEOTIDE SEQUENCE [LARGE SCALE GENOMIC DNA]</scope>
    <source>
        <strain evidence="3 4">ZMCS4</strain>
    </source>
</reference>
<evidence type="ECO:0000313" key="4">
    <source>
        <dbReference type="Proteomes" id="UP001310248"/>
    </source>
</evidence>
<dbReference type="Proteomes" id="UP001310248">
    <property type="component" value="Unassembled WGS sequence"/>
</dbReference>
<dbReference type="Pfam" id="PF08376">
    <property type="entry name" value="NIT"/>
    <property type="match status" value="1"/>
</dbReference>
<dbReference type="EMBL" id="JAYDYW010000012">
    <property type="protein sequence ID" value="MEE1675324.1"/>
    <property type="molecule type" value="Genomic_DNA"/>
</dbReference>
<keyword evidence="4" id="KW-1185">Reference proteome</keyword>
<comment type="caution">
    <text evidence="3">The sequence shown here is derived from an EMBL/GenBank/DDBJ whole genome shotgun (WGS) entry which is preliminary data.</text>
</comment>
<protein>
    <submittedName>
        <fullName evidence="3">Nitrate- and nitrite sensing domain-containing protein</fullName>
    </submittedName>
</protein>